<dbReference type="Proteomes" id="UP001140453">
    <property type="component" value="Unassembled WGS sequence"/>
</dbReference>
<protein>
    <submittedName>
        <fullName evidence="2">Uncharacterized protein</fullName>
    </submittedName>
</protein>
<evidence type="ECO:0000256" key="1">
    <source>
        <dbReference type="SAM" id="SignalP"/>
    </source>
</evidence>
<dbReference type="EMBL" id="JAPEVB010000003">
    <property type="protein sequence ID" value="KAJ4390941.1"/>
    <property type="molecule type" value="Genomic_DNA"/>
</dbReference>
<keyword evidence="3" id="KW-1185">Reference proteome</keyword>
<comment type="caution">
    <text evidence="2">The sequence shown here is derived from an EMBL/GenBank/DDBJ whole genome shotgun (WGS) entry which is preliminary data.</text>
</comment>
<gene>
    <name evidence="2" type="ORF">N0V93_004540</name>
</gene>
<keyword evidence="1" id="KW-0732">Signal</keyword>
<reference evidence="2" key="1">
    <citation type="submission" date="2022-10" db="EMBL/GenBank/DDBJ databases">
        <title>Tapping the CABI collections for fungal endophytes: first genome assemblies for Collariella, Neodidymelliopsis, Ascochyta clinopodiicola, Didymella pomorum, Didymosphaeria variabile, Neocosmospora piperis and Neocucurbitaria cava.</title>
        <authorList>
            <person name="Hill R."/>
        </authorList>
    </citation>
    <scope>NUCLEOTIDE SEQUENCE</scope>
    <source>
        <strain evidence="2">IMI 355082</strain>
    </source>
</reference>
<accession>A0A9W8YR92</accession>
<proteinExistence type="predicted"/>
<evidence type="ECO:0000313" key="2">
    <source>
        <dbReference type="EMBL" id="KAJ4390941.1"/>
    </source>
</evidence>
<dbReference type="AlphaFoldDB" id="A0A9W8YR92"/>
<evidence type="ECO:0000313" key="3">
    <source>
        <dbReference type="Proteomes" id="UP001140453"/>
    </source>
</evidence>
<organism evidence="2 3">
    <name type="scientific">Gnomoniopsis smithogilvyi</name>
    <dbReference type="NCBI Taxonomy" id="1191159"/>
    <lineage>
        <taxon>Eukaryota</taxon>
        <taxon>Fungi</taxon>
        <taxon>Dikarya</taxon>
        <taxon>Ascomycota</taxon>
        <taxon>Pezizomycotina</taxon>
        <taxon>Sordariomycetes</taxon>
        <taxon>Sordariomycetidae</taxon>
        <taxon>Diaporthales</taxon>
        <taxon>Gnomoniaceae</taxon>
        <taxon>Gnomoniopsis</taxon>
    </lineage>
</organism>
<feature type="signal peptide" evidence="1">
    <location>
        <begin position="1"/>
        <end position="19"/>
    </location>
</feature>
<dbReference type="OrthoDB" id="10281758at2759"/>
<feature type="chain" id="PRO_5040843428" evidence="1">
    <location>
        <begin position="20"/>
        <end position="69"/>
    </location>
</feature>
<name>A0A9W8YR92_9PEZI</name>
<sequence length="69" mass="7466">MKLSALVVCTMALGTYAAALPVREPSGRLALRSPVRTPASIRADDVVERDTLSLLREGHITRDPPRPIS</sequence>